<dbReference type="AlphaFoldDB" id="A0A9D2IZ21"/>
<gene>
    <name evidence="1" type="ORF">H9813_02915</name>
</gene>
<evidence type="ECO:0000313" key="1">
    <source>
        <dbReference type="EMBL" id="HIZ30172.1"/>
    </source>
</evidence>
<sequence length="99" mass="10923">MPAWQLLPTRAKPNHISLYQHYLERCEALGIPGAEQAVARQIVVDCLLVNEDRHLGNFGAVRRTDALEYTEPAPLFDIGSSLWFRVAAAGIGSPLPGRK</sequence>
<comment type="caution">
    <text evidence="1">The sequence shown here is derived from an EMBL/GenBank/DDBJ whole genome shotgun (WGS) entry which is preliminary data.</text>
</comment>
<reference evidence="1" key="2">
    <citation type="submission" date="2021-04" db="EMBL/GenBank/DDBJ databases">
        <authorList>
            <person name="Gilroy R."/>
        </authorList>
    </citation>
    <scope>NUCLEOTIDE SEQUENCE</scope>
    <source>
        <strain evidence="1">ChiGjej4B4-18154</strain>
    </source>
</reference>
<dbReference type="Proteomes" id="UP000824035">
    <property type="component" value="Unassembled WGS sequence"/>
</dbReference>
<reference evidence="1" key="1">
    <citation type="journal article" date="2021" name="PeerJ">
        <title>Extensive microbial diversity within the chicken gut microbiome revealed by metagenomics and culture.</title>
        <authorList>
            <person name="Gilroy R."/>
            <person name="Ravi A."/>
            <person name="Getino M."/>
            <person name="Pursley I."/>
            <person name="Horton D.L."/>
            <person name="Alikhan N.F."/>
            <person name="Baker D."/>
            <person name="Gharbi K."/>
            <person name="Hall N."/>
            <person name="Watson M."/>
            <person name="Adriaenssens E.M."/>
            <person name="Foster-Nyarko E."/>
            <person name="Jarju S."/>
            <person name="Secka A."/>
            <person name="Antonio M."/>
            <person name="Oren A."/>
            <person name="Chaudhuri R.R."/>
            <person name="La Ragione R."/>
            <person name="Hildebrand F."/>
            <person name="Pallen M.J."/>
        </authorList>
    </citation>
    <scope>NUCLEOTIDE SEQUENCE</scope>
    <source>
        <strain evidence="1">ChiGjej4B4-18154</strain>
    </source>
</reference>
<name>A0A9D2IZ21_9FIRM</name>
<dbReference type="Gene3D" id="1.10.1070.20">
    <property type="match status" value="1"/>
</dbReference>
<organism evidence="1 2">
    <name type="scientific">Candidatus Allofournierella merdipullorum</name>
    <dbReference type="NCBI Taxonomy" id="2838595"/>
    <lineage>
        <taxon>Bacteria</taxon>
        <taxon>Bacillati</taxon>
        <taxon>Bacillota</taxon>
        <taxon>Clostridia</taxon>
        <taxon>Eubacteriales</taxon>
        <taxon>Oscillospiraceae</taxon>
        <taxon>Allofournierella</taxon>
    </lineage>
</organism>
<proteinExistence type="predicted"/>
<protein>
    <recommendedName>
        <fullName evidence="3">HipA-like C-terminal domain-containing protein</fullName>
    </recommendedName>
</protein>
<evidence type="ECO:0008006" key="3">
    <source>
        <dbReference type="Google" id="ProtNLM"/>
    </source>
</evidence>
<accession>A0A9D2IZ21</accession>
<dbReference type="EMBL" id="DXBV01000025">
    <property type="protein sequence ID" value="HIZ30172.1"/>
    <property type="molecule type" value="Genomic_DNA"/>
</dbReference>
<evidence type="ECO:0000313" key="2">
    <source>
        <dbReference type="Proteomes" id="UP000824035"/>
    </source>
</evidence>